<dbReference type="InterPro" id="IPR013260">
    <property type="entry name" value="mRNA_splic_SYF2"/>
</dbReference>
<dbReference type="GO" id="GO:0000398">
    <property type="term" value="P:mRNA splicing, via spliceosome"/>
    <property type="evidence" value="ECO:0007669"/>
    <property type="project" value="UniProtKB-UniRule"/>
</dbReference>
<protein>
    <recommendedName>
        <fullName evidence="3 8">Pre-mRNA-splicing factor SYF2</fullName>
    </recommendedName>
</protein>
<keyword evidence="11" id="KW-1185">Reference proteome</keyword>
<comment type="caution">
    <text evidence="10">The sequence shown here is derived from an EMBL/GenBank/DDBJ whole genome shotgun (WGS) entry which is preliminary data.</text>
</comment>
<keyword evidence="6 8" id="KW-0508">mRNA splicing</keyword>
<dbReference type="PANTHER" id="PTHR13264">
    <property type="entry name" value="GCIP-INTERACTING PROTEIN P29"/>
    <property type="match status" value="1"/>
</dbReference>
<dbReference type="PANTHER" id="PTHR13264:SF5">
    <property type="entry name" value="PRE-MRNA-SPLICING FACTOR SYF2"/>
    <property type="match status" value="1"/>
</dbReference>
<dbReference type="Pfam" id="PF08231">
    <property type="entry name" value="SYF2"/>
    <property type="match status" value="1"/>
</dbReference>
<comment type="subunit">
    <text evidence="8">May be part of a spliceosome complex.</text>
</comment>
<evidence type="ECO:0000256" key="9">
    <source>
        <dbReference type="SAM" id="MobiDB-lite"/>
    </source>
</evidence>
<evidence type="ECO:0000256" key="8">
    <source>
        <dbReference type="RuleBase" id="RU367148"/>
    </source>
</evidence>
<sequence length="242" mass="28635">MTDTIKIRLEKLAELRKLKDEAIQENRKELYAEHQRSKINPKEETRRERKRKEAEKLLARQEAEKKGEDWQRKNFWDISIEDAEKWEEKQEKKAGRANTGFTDYNQVAQKKYERLINEFKPNLTAYKEQKAAALASASLVTTEDGKNVASVDVEASFFRDANSLSYATVDQTPNREAVDRVVQDVQKQIIQRENYSRKRAARDDDDITYINERNRRFNAKISRFYDAYTREIRENFERGTAL</sequence>
<evidence type="ECO:0000313" key="10">
    <source>
        <dbReference type="EMBL" id="CAG8494535.1"/>
    </source>
</evidence>
<dbReference type="EMBL" id="CAJVPL010000415">
    <property type="protein sequence ID" value="CAG8494535.1"/>
    <property type="molecule type" value="Genomic_DNA"/>
</dbReference>
<dbReference type="GO" id="GO:0071014">
    <property type="term" value="C:post-mRNA release spliceosomal complex"/>
    <property type="evidence" value="ECO:0007669"/>
    <property type="project" value="TreeGrafter"/>
</dbReference>
<dbReference type="Proteomes" id="UP000789831">
    <property type="component" value="Unassembled WGS sequence"/>
</dbReference>
<evidence type="ECO:0000256" key="2">
    <source>
        <dbReference type="ARBA" id="ARBA00010028"/>
    </source>
</evidence>
<dbReference type="GO" id="GO:0071013">
    <property type="term" value="C:catalytic step 2 spliceosome"/>
    <property type="evidence" value="ECO:0007669"/>
    <property type="project" value="TreeGrafter"/>
</dbReference>
<comment type="subcellular location">
    <subcellularLocation>
        <location evidence="1 8">Nucleus</location>
    </subcellularLocation>
</comment>
<feature type="region of interest" description="Disordered" evidence="9">
    <location>
        <begin position="29"/>
        <end position="68"/>
    </location>
</feature>
<dbReference type="OrthoDB" id="199717at2759"/>
<name>A0A9N8WSL5_9GLOM</name>
<evidence type="ECO:0000256" key="1">
    <source>
        <dbReference type="ARBA" id="ARBA00004123"/>
    </source>
</evidence>
<keyword evidence="7 8" id="KW-0539">Nucleus</keyword>
<proteinExistence type="inferred from homology"/>
<comment type="function">
    <text evidence="8">Involved in pre-mRNA splicing.</text>
</comment>
<keyword evidence="4 8" id="KW-0507">mRNA processing</keyword>
<evidence type="ECO:0000256" key="6">
    <source>
        <dbReference type="ARBA" id="ARBA00023187"/>
    </source>
</evidence>
<reference evidence="10" key="1">
    <citation type="submission" date="2021-06" db="EMBL/GenBank/DDBJ databases">
        <authorList>
            <person name="Kallberg Y."/>
            <person name="Tangrot J."/>
            <person name="Rosling A."/>
        </authorList>
    </citation>
    <scope>NUCLEOTIDE SEQUENCE</scope>
    <source>
        <strain evidence="10">MT106</strain>
    </source>
</reference>
<evidence type="ECO:0000256" key="4">
    <source>
        <dbReference type="ARBA" id="ARBA00022664"/>
    </source>
</evidence>
<evidence type="ECO:0000313" key="11">
    <source>
        <dbReference type="Proteomes" id="UP000789831"/>
    </source>
</evidence>
<organism evidence="10 11">
    <name type="scientific">Ambispora gerdemannii</name>
    <dbReference type="NCBI Taxonomy" id="144530"/>
    <lineage>
        <taxon>Eukaryota</taxon>
        <taxon>Fungi</taxon>
        <taxon>Fungi incertae sedis</taxon>
        <taxon>Mucoromycota</taxon>
        <taxon>Glomeromycotina</taxon>
        <taxon>Glomeromycetes</taxon>
        <taxon>Archaeosporales</taxon>
        <taxon>Ambisporaceae</taxon>
        <taxon>Ambispora</taxon>
    </lineage>
</organism>
<dbReference type="GO" id="GO:0000974">
    <property type="term" value="C:Prp19 complex"/>
    <property type="evidence" value="ECO:0007669"/>
    <property type="project" value="TreeGrafter"/>
</dbReference>
<comment type="similarity">
    <text evidence="2 8">Belongs to the SYF2 family.</text>
</comment>
<accession>A0A9N8WSL5</accession>
<evidence type="ECO:0000256" key="3">
    <source>
        <dbReference type="ARBA" id="ARBA00014745"/>
    </source>
</evidence>
<keyword evidence="5 8" id="KW-0747">Spliceosome</keyword>
<dbReference type="AlphaFoldDB" id="A0A9N8WSL5"/>
<evidence type="ECO:0000256" key="7">
    <source>
        <dbReference type="ARBA" id="ARBA00023242"/>
    </source>
</evidence>
<gene>
    <name evidence="10" type="ORF">AGERDE_LOCUS3927</name>
</gene>
<evidence type="ECO:0000256" key="5">
    <source>
        <dbReference type="ARBA" id="ARBA00022728"/>
    </source>
</evidence>